<keyword evidence="6" id="KW-1185">Reference proteome</keyword>
<sequence length="261" mass="29351">MKCTLTAFTACLLLGTAIAAFAQKNMDKTQVPVSARGNKVGALVQLPDDYNTGNAKYPLLLVFHGKSKAGTDLSKLIIDGLPYWLDKGVKLDSRNPVDKKLYKFIIVMPQSQSFGLRPWEVENVLNDVMKRYRVDPSRVYLTGYSAGGWVSLMTITEKPALSKRIAAIVSLSPTSLEDKNVQQFKLIADANVPVWFLAGEHEPHFMETAQKYTDSVNKYKPGLARVTIHGNKHCCFKDIYNPSYRPNGLNVYEWLLQYTRK</sequence>
<gene>
    <name evidence="5" type="ORF">EG028_26125</name>
</gene>
<reference evidence="6" key="1">
    <citation type="submission" date="2018-11" db="EMBL/GenBank/DDBJ databases">
        <title>Chitinophaga lutea sp.nov., isolate from arsenic contaminated soil.</title>
        <authorList>
            <person name="Zong Y."/>
        </authorList>
    </citation>
    <scope>NUCLEOTIDE SEQUENCE [LARGE SCALE GENOMIC DNA]</scope>
    <source>
        <strain evidence="6">YLT18</strain>
    </source>
</reference>
<dbReference type="InterPro" id="IPR002925">
    <property type="entry name" value="Dienelactn_hydro"/>
</dbReference>
<dbReference type="AlphaFoldDB" id="A0A3N4M4T8"/>
<comment type="caution">
    <text evidence="5">The sequence shown here is derived from an EMBL/GenBank/DDBJ whole genome shotgun (WGS) entry which is preliminary data.</text>
</comment>
<accession>A0A3N4M4T8</accession>
<dbReference type="EMBL" id="RMBX01000017">
    <property type="protein sequence ID" value="RPD38142.1"/>
    <property type="molecule type" value="Genomic_DNA"/>
</dbReference>
<evidence type="ECO:0000256" key="3">
    <source>
        <dbReference type="SAM" id="SignalP"/>
    </source>
</evidence>
<name>A0A3N4M4T8_9BACT</name>
<evidence type="ECO:0000256" key="2">
    <source>
        <dbReference type="ARBA" id="ARBA00022801"/>
    </source>
</evidence>
<dbReference type="OrthoDB" id="9805640at2"/>
<dbReference type="SUPFAM" id="SSF53474">
    <property type="entry name" value="alpha/beta-Hydrolases"/>
    <property type="match status" value="1"/>
</dbReference>
<dbReference type="Proteomes" id="UP000279089">
    <property type="component" value="Unassembled WGS sequence"/>
</dbReference>
<feature type="signal peptide" evidence="3">
    <location>
        <begin position="1"/>
        <end position="22"/>
    </location>
</feature>
<dbReference type="PANTHER" id="PTHR43037:SF5">
    <property type="entry name" value="FERULOYL ESTERASE"/>
    <property type="match status" value="1"/>
</dbReference>
<dbReference type="Gene3D" id="3.40.50.1820">
    <property type="entry name" value="alpha/beta hydrolase"/>
    <property type="match status" value="1"/>
</dbReference>
<dbReference type="InterPro" id="IPR050955">
    <property type="entry name" value="Plant_Biomass_Hydrol_Est"/>
</dbReference>
<keyword evidence="2" id="KW-0378">Hydrolase</keyword>
<evidence type="ECO:0000256" key="1">
    <source>
        <dbReference type="ARBA" id="ARBA00022729"/>
    </source>
</evidence>
<keyword evidence="1 3" id="KW-0732">Signal</keyword>
<dbReference type="InterPro" id="IPR029058">
    <property type="entry name" value="AB_hydrolase_fold"/>
</dbReference>
<proteinExistence type="predicted"/>
<feature type="chain" id="PRO_5018035643" description="Dienelactone hydrolase domain-containing protein" evidence="3">
    <location>
        <begin position="23"/>
        <end position="261"/>
    </location>
</feature>
<dbReference type="GO" id="GO:0016787">
    <property type="term" value="F:hydrolase activity"/>
    <property type="evidence" value="ECO:0007669"/>
    <property type="project" value="UniProtKB-KW"/>
</dbReference>
<feature type="domain" description="Dienelactone hydrolase" evidence="4">
    <location>
        <begin position="126"/>
        <end position="237"/>
    </location>
</feature>
<evidence type="ECO:0000259" key="4">
    <source>
        <dbReference type="Pfam" id="PF01738"/>
    </source>
</evidence>
<organism evidence="5 6">
    <name type="scientific">Chitinophaga barathri</name>
    <dbReference type="NCBI Taxonomy" id="1647451"/>
    <lineage>
        <taxon>Bacteria</taxon>
        <taxon>Pseudomonadati</taxon>
        <taxon>Bacteroidota</taxon>
        <taxon>Chitinophagia</taxon>
        <taxon>Chitinophagales</taxon>
        <taxon>Chitinophagaceae</taxon>
        <taxon>Chitinophaga</taxon>
    </lineage>
</organism>
<dbReference type="RefSeq" id="WP_120515993.1">
    <property type="nucleotide sequence ID" value="NZ_QXZY01000004.1"/>
</dbReference>
<dbReference type="PANTHER" id="PTHR43037">
    <property type="entry name" value="UNNAMED PRODUCT-RELATED"/>
    <property type="match status" value="1"/>
</dbReference>
<dbReference type="Pfam" id="PF01738">
    <property type="entry name" value="DLH"/>
    <property type="match status" value="1"/>
</dbReference>
<protein>
    <recommendedName>
        <fullName evidence="4">Dienelactone hydrolase domain-containing protein</fullName>
    </recommendedName>
</protein>
<evidence type="ECO:0000313" key="5">
    <source>
        <dbReference type="EMBL" id="RPD38142.1"/>
    </source>
</evidence>
<evidence type="ECO:0000313" key="6">
    <source>
        <dbReference type="Proteomes" id="UP000279089"/>
    </source>
</evidence>